<feature type="domain" description="UmuC" evidence="20">
    <location>
        <begin position="285"/>
        <end position="464"/>
    </location>
</feature>
<feature type="region of interest" description="Disordered" evidence="18">
    <location>
        <begin position="1042"/>
        <end position="1067"/>
    </location>
</feature>
<dbReference type="InterPro" id="IPR022880">
    <property type="entry name" value="DNApol_IV"/>
</dbReference>
<evidence type="ECO:0000256" key="13">
    <source>
        <dbReference type="ARBA" id="ARBA00023204"/>
    </source>
</evidence>
<dbReference type="Pfam" id="PF21999">
    <property type="entry name" value="IMS_HHH_1"/>
    <property type="match status" value="1"/>
</dbReference>
<comment type="subcellular location">
    <subcellularLocation>
        <location evidence="2">Cytoplasm</location>
    </subcellularLocation>
    <subcellularLocation>
        <location evidence="1 16">Nucleus</location>
    </subcellularLocation>
</comment>
<feature type="compositionally biased region" description="Basic and acidic residues" evidence="18">
    <location>
        <begin position="676"/>
        <end position="687"/>
    </location>
</feature>
<evidence type="ECO:0000256" key="8">
    <source>
        <dbReference type="ARBA" id="ARBA00022705"/>
    </source>
</evidence>
<comment type="cofactor">
    <cofactor evidence="17">
        <name>Mg(2+)</name>
        <dbReference type="ChEBI" id="CHEBI:18420"/>
    </cofactor>
    <text evidence="17">Binds 2 magnesium ions.</text>
</comment>
<evidence type="ECO:0000256" key="2">
    <source>
        <dbReference type="ARBA" id="ARBA00004496"/>
    </source>
</evidence>
<keyword evidence="6 16" id="KW-0808">Transferase</keyword>
<dbReference type="AlphaFoldDB" id="A0A1D1ZMW5"/>
<dbReference type="InterPro" id="IPR043502">
    <property type="entry name" value="DNA/RNA_pol_sf"/>
</dbReference>
<gene>
    <name evidence="21" type="ORF">g.31785</name>
</gene>
<dbReference type="FunFam" id="3.40.50.10190:FF:000011">
    <property type="entry name" value="DNA repair protein REV1"/>
    <property type="match status" value="1"/>
</dbReference>
<keyword evidence="10 16" id="KW-0227">DNA damage</keyword>
<dbReference type="Gene3D" id="1.10.150.20">
    <property type="entry name" value="5' to 3' exonuclease, C-terminal subdomain"/>
    <property type="match status" value="1"/>
</dbReference>
<dbReference type="PANTHER" id="PTHR45990">
    <property type="entry name" value="DNA REPAIR PROTEIN REV1"/>
    <property type="match status" value="1"/>
</dbReference>
<dbReference type="Gene3D" id="6.10.250.1490">
    <property type="match status" value="1"/>
</dbReference>
<feature type="region of interest" description="Disordered" evidence="18">
    <location>
        <begin position="668"/>
        <end position="786"/>
    </location>
</feature>
<evidence type="ECO:0000256" key="7">
    <source>
        <dbReference type="ARBA" id="ARBA00022695"/>
    </source>
</evidence>
<evidence type="ECO:0000256" key="4">
    <source>
        <dbReference type="ARBA" id="ARBA00022490"/>
    </source>
</evidence>
<keyword evidence="7 16" id="KW-0548">Nucleotidyltransferase</keyword>
<dbReference type="PIRSF" id="PIRSF036573">
    <property type="entry name" value="REV1"/>
    <property type="match status" value="1"/>
</dbReference>
<dbReference type="InterPro" id="IPR001126">
    <property type="entry name" value="UmuC"/>
</dbReference>
<feature type="region of interest" description="Disordered" evidence="18">
    <location>
        <begin position="1"/>
        <end position="26"/>
    </location>
</feature>
<dbReference type="SUPFAM" id="SSF52113">
    <property type="entry name" value="BRCT domain"/>
    <property type="match status" value="1"/>
</dbReference>
<comment type="catalytic activity">
    <reaction evidence="15">
        <text>DNA(n) + a 2'-deoxyribonucleoside 5'-triphosphate = DNA(n+1) + diphosphate</text>
        <dbReference type="Rhea" id="RHEA:22508"/>
        <dbReference type="Rhea" id="RHEA-COMP:17339"/>
        <dbReference type="Rhea" id="RHEA-COMP:17340"/>
        <dbReference type="ChEBI" id="CHEBI:33019"/>
        <dbReference type="ChEBI" id="CHEBI:61560"/>
        <dbReference type="ChEBI" id="CHEBI:173112"/>
        <dbReference type="EC" id="2.7.7.7"/>
    </reaction>
</comment>
<evidence type="ECO:0000256" key="18">
    <source>
        <dbReference type="SAM" id="MobiDB-lite"/>
    </source>
</evidence>
<keyword evidence="5 16" id="KW-0237">DNA synthesis</keyword>
<dbReference type="Pfam" id="PF16589">
    <property type="entry name" value="BRCT_2"/>
    <property type="match status" value="1"/>
</dbReference>
<dbReference type="InterPro" id="IPR001357">
    <property type="entry name" value="BRCT_dom"/>
</dbReference>
<evidence type="ECO:0000256" key="10">
    <source>
        <dbReference type="ARBA" id="ARBA00022763"/>
    </source>
</evidence>
<keyword evidence="11 17" id="KW-0460">Magnesium</keyword>
<keyword evidence="9 17" id="KW-0479">Metal-binding</keyword>
<evidence type="ECO:0000256" key="9">
    <source>
        <dbReference type="ARBA" id="ARBA00022723"/>
    </source>
</evidence>
<dbReference type="SMART" id="SM00292">
    <property type="entry name" value="BRCT"/>
    <property type="match status" value="1"/>
</dbReference>
<evidence type="ECO:0000256" key="16">
    <source>
        <dbReference type="PIRNR" id="PIRNR036573"/>
    </source>
</evidence>
<dbReference type="SUPFAM" id="SSF100879">
    <property type="entry name" value="Lesion bypass DNA polymerase (Y-family), little finger domain"/>
    <property type="match status" value="1"/>
</dbReference>
<dbReference type="FunFam" id="3.30.1490.100:FF:000001">
    <property type="entry name" value="DNA repair protein REV1"/>
    <property type="match status" value="1"/>
</dbReference>
<dbReference type="GO" id="GO:0003684">
    <property type="term" value="F:damaged DNA binding"/>
    <property type="evidence" value="ECO:0007669"/>
    <property type="project" value="UniProtKB-UniRule"/>
</dbReference>
<keyword evidence="8" id="KW-0235">DNA replication</keyword>
<dbReference type="GO" id="GO:0005634">
    <property type="term" value="C:nucleus"/>
    <property type="evidence" value="ECO:0007669"/>
    <property type="project" value="UniProtKB-SubCell"/>
</dbReference>
<proteinExistence type="inferred from homology"/>
<dbReference type="Gene3D" id="3.30.1490.100">
    <property type="entry name" value="DNA polymerase, Y-family, little finger domain"/>
    <property type="match status" value="1"/>
</dbReference>
<accession>A0A1D1ZMW5</accession>
<feature type="binding site" evidence="17">
    <location>
        <position position="289"/>
    </location>
    <ligand>
        <name>Mg(2+)</name>
        <dbReference type="ChEBI" id="CHEBI:18420"/>
        <label>1</label>
    </ligand>
</feature>
<dbReference type="CDD" id="cd17719">
    <property type="entry name" value="BRCT_Rev1"/>
    <property type="match status" value="1"/>
</dbReference>
<feature type="compositionally biased region" description="Basic and acidic residues" evidence="18">
    <location>
        <begin position="15"/>
        <end position="26"/>
    </location>
</feature>
<dbReference type="GO" id="GO:0006260">
    <property type="term" value="P:DNA replication"/>
    <property type="evidence" value="ECO:0007669"/>
    <property type="project" value="UniProtKB-KW"/>
</dbReference>
<dbReference type="GO" id="GO:0006281">
    <property type="term" value="P:DNA repair"/>
    <property type="evidence" value="ECO:0007669"/>
    <property type="project" value="UniProtKB-KW"/>
</dbReference>
<dbReference type="InterPro" id="IPR017961">
    <property type="entry name" value="DNA_pol_Y-fam_little_finger"/>
</dbReference>
<evidence type="ECO:0000256" key="17">
    <source>
        <dbReference type="PIRSR" id="PIRSR036573-2"/>
    </source>
</evidence>
<dbReference type="Gene3D" id="3.30.70.270">
    <property type="match status" value="1"/>
</dbReference>
<evidence type="ECO:0000256" key="14">
    <source>
        <dbReference type="ARBA" id="ARBA00023242"/>
    </source>
</evidence>
<protein>
    <recommendedName>
        <fullName evidence="16">DNA repair protein REV1</fullName>
        <ecNumber evidence="16">2.7.7.-</ecNumber>
    </recommendedName>
</protein>
<comment type="function">
    <text evidence="16">Deoxycytidyl transferase involved in DNA repair. Transfers a dCMP residue from dCTP to the 3'-end of a DNA primer in a template-dependent reaction. May assist in the first step in the bypass of abasic lesions by the insertion of a nucleotide opposite the lesion. Required for normal induction of mutations by physical and chemical agents.</text>
</comment>
<organism evidence="21">
    <name type="scientific">Auxenochlorella protothecoides</name>
    <name type="common">Green microalga</name>
    <name type="synonym">Chlorella protothecoides</name>
    <dbReference type="NCBI Taxonomy" id="3075"/>
    <lineage>
        <taxon>Eukaryota</taxon>
        <taxon>Viridiplantae</taxon>
        <taxon>Chlorophyta</taxon>
        <taxon>core chlorophytes</taxon>
        <taxon>Trebouxiophyceae</taxon>
        <taxon>Chlorellales</taxon>
        <taxon>Chlorellaceae</taxon>
        <taxon>Auxenochlorella</taxon>
    </lineage>
</organism>
<name>A0A1D1ZMW5_AUXPR</name>
<dbReference type="Pfam" id="PF00817">
    <property type="entry name" value="IMS"/>
    <property type="match status" value="1"/>
</dbReference>
<dbReference type="InterPro" id="IPR025527">
    <property type="entry name" value="HUWE1/Rev1_UBM"/>
</dbReference>
<dbReference type="GO" id="GO:0070987">
    <property type="term" value="P:error-free translesion synthesis"/>
    <property type="evidence" value="ECO:0007669"/>
    <property type="project" value="TreeGrafter"/>
</dbReference>
<evidence type="ECO:0000259" key="19">
    <source>
        <dbReference type="PROSITE" id="PS50172"/>
    </source>
</evidence>
<dbReference type="Gene3D" id="3.40.50.10190">
    <property type="entry name" value="BRCT domain"/>
    <property type="match status" value="1"/>
</dbReference>
<feature type="region of interest" description="Disordered" evidence="18">
    <location>
        <begin position="837"/>
        <end position="864"/>
    </location>
</feature>
<dbReference type="InterPro" id="IPR036775">
    <property type="entry name" value="DNA_pol_Y-fam_lit_finger_sf"/>
</dbReference>
<dbReference type="GO" id="GO:0046872">
    <property type="term" value="F:metal ion binding"/>
    <property type="evidence" value="ECO:0007669"/>
    <property type="project" value="UniProtKB-KW"/>
</dbReference>
<keyword evidence="12 16" id="KW-0238">DNA-binding</keyword>
<dbReference type="Pfam" id="PF11799">
    <property type="entry name" value="IMS_C"/>
    <property type="match status" value="1"/>
</dbReference>
<dbReference type="InterPro" id="IPR043128">
    <property type="entry name" value="Rev_trsase/Diguanyl_cyclase"/>
</dbReference>
<dbReference type="GO" id="GO:0042276">
    <property type="term" value="P:error-prone translesion synthesis"/>
    <property type="evidence" value="ECO:0007669"/>
    <property type="project" value="InterPro"/>
</dbReference>
<dbReference type="EC" id="2.7.7.-" evidence="16"/>
<evidence type="ECO:0000256" key="5">
    <source>
        <dbReference type="ARBA" id="ARBA00022634"/>
    </source>
</evidence>
<feature type="region of interest" description="Disordered" evidence="18">
    <location>
        <begin position="941"/>
        <end position="991"/>
    </location>
</feature>
<evidence type="ECO:0000256" key="11">
    <source>
        <dbReference type="ARBA" id="ARBA00022842"/>
    </source>
</evidence>
<feature type="binding site" evidence="17">
    <location>
        <position position="386"/>
    </location>
    <ligand>
        <name>Mg(2+)</name>
        <dbReference type="ChEBI" id="CHEBI:18420"/>
        <label>1</label>
    </ligand>
</feature>
<feature type="binding site" evidence="17">
    <location>
        <position position="387"/>
    </location>
    <ligand>
        <name>Mg(2+)</name>
        <dbReference type="ChEBI" id="CHEBI:18420"/>
        <label>1</label>
    </ligand>
</feature>
<dbReference type="GO" id="GO:0005737">
    <property type="term" value="C:cytoplasm"/>
    <property type="evidence" value="ECO:0007669"/>
    <property type="project" value="UniProtKB-SubCell"/>
</dbReference>
<sequence length="1182" mass="125749">MASSGVRSGGAVQARPDDKLLLDPDEESLHHGGSFRTYMHHKMSKLGEQFEAQAADLGVSSRIFQGVAVHVNGYTSPSHQELKVLMAKHGGVFINYPTPTNHTHIICSNLTDAKIKQFEKARNHKPVVSPEWILESIKAQSLLPIAPFLLSTLRDIPGQQRLLPFGTRADVLPAKDGCGTAHPMAASEENPATAYNQPSPMGAPVAYDPAEMRAAQAEAARLRAACDMLKGAPKSSRDDPNFVESFFSASRLHFIGMWKTRLESLMLSGVIGGPTPNPGPGAQVIFHVDLDCFFASVAESEHPLFSGKPLAVCHSNNAKGTAEISSANYEARKYGIRAGMFMAGAKQLCPDLIVVPYNFERYQEVSEQAYKIMMACSACVQPLSCDEAFLDVTGLGDPFQLASRLRADIQAATGCTASVGIGHNLLIARLATKRAKPDGQCHIQEAEAASAMLSLELSDLPGVGWATSKKLASLGLQSVADLQAWSKARLQAELGDKTGAALWDASRGIDTRRVAPPAVRKSLGAEVNWGVRFDSPQDATRFLGKLAEEVWTRMGAAGVQGRSLTLKLKKRKEGVYNPVKFMGHGICDNLSRTHTFHRPAHSAATIHRAACDMLTSLHVPHADIRGIGLGMSKLEKVTDASHRKGSFFKVPAPAGSADRLPRLLRAASDLPGRQGEAVHHKPAEDLGRGMPDAGRVDCDASAPSAATGAGRSSPDPAADDDPSGKAADLQQLDGEDSLGWSSNGEGEGREARLSPSHQELPADHAHGVAPSSLASEGSGHEGPAVTTDMARDRRSGLAQRAQVLASFQGMALSQIDAETLAALPWDIQRELVTRLPRNSEAAPREGVEAVTPQPDPPAANRGAWRTPGLAQGSPVASHEAVNVSLRTSSIERVDSPVVPLPSVSKLDPAVLAELPWHLRRELEVAYGPELARQSLRGANMRRTGRPAGFKPGPASGPIRGPTRPPSRTEVDAPHTRGFKRGQGGSGAEPPLQRARHMHHLPSSTTVDPRVLAELPPEIAEEILSAFPRGQRARLSSAMREGARSGGVQGSHAAPGCRGGESGKTRDAPSVMNARFEEYLDTTTPLLHLPAALLRACVELGDGDGLPGSQHGVARDVETILHWRLLQGLGDDLEGVAATLRSATRAFSGRGCLEETAIAVTASIQAAAKEVHGAQLWLGSILN</sequence>
<evidence type="ECO:0000256" key="15">
    <source>
        <dbReference type="ARBA" id="ARBA00049244"/>
    </source>
</evidence>
<dbReference type="InterPro" id="IPR036420">
    <property type="entry name" value="BRCT_dom_sf"/>
</dbReference>
<keyword evidence="4" id="KW-0963">Cytoplasm</keyword>
<evidence type="ECO:0000256" key="3">
    <source>
        <dbReference type="ARBA" id="ARBA00010945"/>
    </source>
</evidence>
<dbReference type="EMBL" id="GDKF01010441">
    <property type="protein sequence ID" value="JAT68181.1"/>
    <property type="molecule type" value="Transcribed_RNA"/>
</dbReference>
<dbReference type="InterPro" id="IPR053848">
    <property type="entry name" value="IMS_HHH_1"/>
</dbReference>
<dbReference type="Pfam" id="PF14377">
    <property type="entry name" value="UBM"/>
    <property type="match status" value="3"/>
</dbReference>
<dbReference type="PROSITE" id="PS50173">
    <property type="entry name" value="UMUC"/>
    <property type="match status" value="1"/>
</dbReference>
<dbReference type="SUPFAM" id="SSF56672">
    <property type="entry name" value="DNA/RNA polymerases"/>
    <property type="match status" value="1"/>
</dbReference>
<comment type="similarity">
    <text evidence="3 16">Belongs to the DNA polymerase type-Y family.</text>
</comment>
<dbReference type="HAMAP" id="MF_01113">
    <property type="entry name" value="DNApol_IV"/>
    <property type="match status" value="1"/>
</dbReference>
<dbReference type="GO" id="GO:0017125">
    <property type="term" value="F:deoxycytidyl transferase activity"/>
    <property type="evidence" value="ECO:0007669"/>
    <property type="project" value="TreeGrafter"/>
</dbReference>
<evidence type="ECO:0000259" key="20">
    <source>
        <dbReference type="PROSITE" id="PS50173"/>
    </source>
</evidence>
<keyword evidence="14 16" id="KW-0539">Nucleus</keyword>
<dbReference type="Gene3D" id="3.40.1170.60">
    <property type="match status" value="1"/>
</dbReference>
<dbReference type="PROSITE" id="PS50172">
    <property type="entry name" value="BRCT"/>
    <property type="match status" value="1"/>
</dbReference>
<dbReference type="PANTHER" id="PTHR45990:SF1">
    <property type="entry name" value="DNA REPAIR PROTEIN REV1"/>
    <property type="match status" value="1"/>
</dbReference>
<reference evidence="21" key="1">
    <citation type="submission" date="2015-08" db="EMBL/GenBank/DDBJ databases">
        <authorList>
            <person name="Babu N.S."/>
            <person name="Beckwith C.J."/>
            <person name="Beseler K.G."/>
            <person name="Brison A."/>
            <person name="Carone J.V."/>
            <person name="Caskin T.P."/>
            <person name="Diamond M."/>
            <person name="Durham M.E."/>
            <person name="Foxe J.M."/>
            <person name="Go M."/>
            <person name="Henderson B.A."/>
            <person name="Jones I.B."/>
            <person name="McGettigan J.A."/>
            <person name="Micheletti S.J."/>
            <person name="Nasrallah M.E."/>
            <person name="Ortiz D."/>
            <person name="Piller C.R."/>
            <person name="Privatt S.R."/>
            <person name="Schneider S.L."/>
            <person name="Sharp S."/>
            <person name="Smith T.C."/>
            <person name="Stanton J.D."/>
            <person name="Ullery H.E."/>
            <person name="Wilson R.J."/>
            <person name="Serrano M.G."/>
            <person name="Buck G."/>
            <person name="Lee V."/>
            <person name="Wang Y."/>
            <person name="Carvalho R."/>
            <person name="Voegtly L."/>
            <person name="Shi R."/>
            <person name="Duckworth R."/>
            <person name="Johnson A."/>
            <person name="Loviza R."/>
            <person name="Walstead R."/>
            <person name="Shah Z."/>
            <person name="Kiflezghi M."/>
            <person name="Wade K."/>
            <person name="Ball S.L."/>
            <person name="Bradley K.W."/>
            <person name="Asai D.J."/>
            <person name="Bowman C.A."/>
            <person name="Russell D.A."/>
            <person name="Pope W.H."/>
            <person name="Jacobs-Sera D."/>
            <person name="Hendrix R.W."/>
            <person name="Hatfull G.F."/>
        </authorList>
    </citation>
    <scope>NUCLEOTIDE SEQUENCE</scope>
</reference>
<dbReference type="FunFam" id="3.40.1170.60:FF:000004">
    <property type="entry name" value="DNA repair protein REV1"/>
    <property type="match status" value="1"/>
</dbReference>
<keyword evidence="13 16" id="KW-0234">DNA repair</keyword>
<dbReference type="GO" id="GO:0003887">
    <property type="term" value="F:DNA-directed DNA polymerase activity"/>
    <property type="evidence" value="ECO:0007669"/>
    <property type="project" value="UniProtKB-KW"/>
</dbReference>
<evidence type="ECO:0000256" key="12">
    <source>
        <dbReference type="ARBA" id="ARBA00023125"/>
    </source>
</evidence>
<evidence type="ECO:0000256" key="1">
    <source>
        <dbReference type="ARBA" id="ARBA00004123"/>
    </source>
</evidence>
<evidence type="ECO:0000256" key="6">
    <source>
        <dbReference type="ARBA" id="ARBA00022679"/>
    </source>
</evidence>
<evidence type="ECO:0000313" key="21">
    <source>
        <dbReference type="EMBL" id="JAT68181.1"/>
    </source>
</evidence>
<dbReference type="InterPro" id="IPR012112">
    <property type="entry name" value="REV1"/>
</dbReference>
<feature type="domain" description="BRCT" evidence="19">
    <location>
        <begin position="59"/>
        <end position="150"/>
    </location>
</feature>